<dbReference type="EMBL" id="MCFL01000189">
    <property type="protein sequence ID" value="ORZ29454.1"/>
    <property type="molecule type" value="Genomic_DNA"/>
</dbReference>
<proteinExistence type="predicted"/>
<keyword evidence="2" id="KW-1185">Reference proteome</keyword>
<sequence>MRHGVSAEPAQTNPVVQMCKCSASASASACESQSQYHPSTIHAAAIAMTPTTRCKCIPHAVGTRKCTSIDLLVPFGGGTSMADRPLGGLIPADRLVTPPQTLTTNLACMRTDVLACSPRSQYRLTCSGTSYTCHGCGRVFNALTLTCAWHAARAVSLNTEHGTV</sequence>
<name>A0A1Y2H609_9FUNG</name>
<evidence type="ECO:0000313" key="1">
    <source>
        <dbReference type="EMBL" id="ORZ29454.1"/>
    </source>
</evidence>
<comment type="caution">
    <text evidence="1">The sequence shown here is derived from an EMBL/GenBank/DDBJ whole genome shotgun (WGS) entry which is preliminary data.</text>
</comment>
<dbReference type="AlphaFoldDB" id="A0A1Y2H609"/>
<evidence type="ECO:0000313" key="2">
    <source>
        <dbReference type="Proteomes" id="UP000193411"/>
    </source>
</evidence>
<organism evidence="1 2">
    <name type="scientific">Catenaria anguillulae PL171</name>
    <dbReference type="NCBI Taxonomy" id="765915"/>
    <lineage>
        <taxon>Eukaryota</taxon>
        <taxon>Fungi</taxon>
        <taxon>Fungi incertae sedis</taxon>
        <taxon>Blastocladiomycota</taxon>
        <taxon>Blastocladiomycetes</taxon>
        <taxon>Blastocladiales</taxon>
        <taxon>Catenariaceae</taxon>
        <taxon>Catenaria</taxon>
    </lineage>
</organism>
<protein>
    <submittedName>
        <fullName evidence="1">Uncharacterized protein</fullName>
    </submittedName>
</protein>
<accession>A0A1Y2H609</accession>
<feature type="non-terminal residue" evidence="1">
    <location>
        <position position="164"/>
    </location>
</feature>
<reference evidence="1 2" key="1">
    <citation type="submission" date="2016-07" db="EMBL/GenBank/DDBJ databases">
        <title>Pervasive Adenine N6-methylation of Active Genes in Fungi.</title>
        <authorList>
            <consortium name="DOE Joint Genome Institute"/>
            <person name="Mondo S.J."/>
            <person name="Dannebaum R.O."/>
            <person name="Kuo R.C."/>
            <person name="Labutti K."/>
            <person name="Haridas S."/>
            <person name="Kuo A."/>
            <person name="Salamov A."/>
            <person name="Ahrendt S.R."/>
            <person name="Lipzen A."/>
            <person name="Sullivan W."/>
            <person name="Andreopoulos W.B."/>
            <person name="Clum A."/>
            <person name="Lindquist E."/>
            <person name="Daum C."/>
            <person name="Ramamoorthy G.K."/>
            <person name="Gryganskyi A."/>
            <person name="Culley D."/>
            <person name="Magnuson J.K."/>
            <person name="James T.Y."/>
            <person name="O'Malley M.A."/>
            <person name="Stajich J.E."/>
            <person name="Spatafora J.W."/>
            <person name="Visel A."/>
            <person name="Grigoriev I.V."/>
        </authorList>
    </citation>
    <scope>NUCLEOTIDE SEQUENCE [LARGE SCALE GENOMIC DNA]</scope>
    <source>
        <strain evidence="1 2">PL171</strain>
    </source>
</reference>
<gene>
    <name evidence="1" type="ORF">BCR44DRAFT_44523</name>
</gene>
<dbReference type="Proteomes" id="UP000193411">
    <property type="component" value="Unassembled WGS sequence"/>
</dbReference>